<evidence type="ECO:0000313" key="3">
    <source>
        <dbReference type="EMBL" id="ARF13779.1"/>
    </source>
</evidence>
<feature type="transmembrane region" description="Helical" evidence="1">
    <location>
        <begin position="182"/>
        <end position="199"/>
    </location>
</feature>
<feature type="transmembrane region" description="Helical" evidence="1">
    <location>
        <begin position="254"/>
        <end position="271"/>
    </location>
</feature>
<dbReference type="Pfam" id="PF09925">
    <property type="entry name" value="DUF2157"/>
    <property type="match status" value="1"/>
</dbReference>
<protein>
    <recommendedName>
        <fullName evidence="2">DUF2157 domain-containing protein</fullName>
    </recommendedName>
</protein>
<keyword evidence="1" id="KW-0472">Membrane</keyword>
<accession>A0ABM6JUD3</accession>
<dbReference type="EMBL" id="CP015108">
    <property type="protein sequence ID" value="ARF13779.1"/>
    <property type="molecule type" value="Genomic_DNA"/>
</dbReference>
<feature type="transmembrane region" description="Helical" evidence="1">
    <location>
        <begin position="330"/>
        <end position="347"/>
    </location>
</feature>
<keyword evidence="1" id="KW-1133">Transmembrane helix</keyword>
<feature type="transmembrane region" description="Helical" evidence="1">
    <location>
        <begin position="106"/>
        <end position="126"/>
    </location>
</feature>
<reference evidence="3 4" key="1">
    <citation type="submission" date="2016-04" db="EMBL/GenBank/DDBJ databases">
        <title>Comparative Genomics and Epigenetics of Sporosarcina ureae.</title>
        <authorList>
            <person name="Oliver A.S."/>
            <person name="Cooper K.K."/>
        </authorList>
    </citation>
    <scope>NUCLEOTIDE SEQUENCE [LARGE SCALE GENOMIC DNA]</scope>
    <source>
        <strain evidence="3 4">S204</strain>
    </source>
</reference>
<feature type="transmembrane region" description="Helical" evidence="1">
    <location>
        <begin position="206"/>
        <end position="223"/>
    </location>
</feature>
<feature type="transmembrane region" description="Helical" evidence="1">
    <location>
        <begin position="283"/>
        <end position="300"/>
    </location>
</feature>
<dbReference type="RefSeq" id="WP_029054907.1">
    <property type="nucleotide sequence ID" value="NZ_CP015108.1"/>
</dbReference>
<proteinExistence type="predicted"/>
<name>A0ABM6JUD3_SPOUR</name>
<dbReference type="InterPro" id="IPR018677">
    <property type="entry name" value="DUF2157"/>
</dbReference>
<feature type="domain" description="DUF2157" evidence="2">
    <location>
        <begin position="21"/>
        <end position="155"/>
    </location>
</feature>
<feature type="transmembrane region" description="Helical" evidence="1">
    <location>
        <begin position="157"/>
        <end position="176"/>
    </location>
</feature>
<keyword evidence="1" id="KW-0812">Transmembrane</keyword>
<feature type="transmembrane region" description="Helical" evidence="1">
    <location>
        <begin position="229"/>
        <end position="247"/>
    </location>
</feature>
<evidence type="ECO:0000313" key="4">
    <source>
        <dbReference type="Proteomes" id="UP000192486"/>
    </source>
</evidence>
<evidence type="ECO:0000259" key="2">
    <source>
        <dbReference type="Pfam" id="PF09925"/>
    </source>
</evidence>
<feature type="transmembrane region" description="Helical" evidence="1">
    <location>
        <begin position="49"/>
        <end position="70"/>
    </location>
</feature>
<keyword evidence="4" id="KW-1185">Reference proteome</keyword>
<dbReference type="Proteomes" id="UP000192486">
    <property type="component" value="Chromosome"/>
</dbReference>
<feature type="transmembrane region" description="Helical" evidence="1">
    <location>
        <begin position="132"/>
        <end position="150"/>
    </location>
</feature>
<organism evidence="3 4">
    <name type="scientific">Sporosarcina ureae</name>
    <dbReference type="NCBI Taxonomy" id="1571"/>
    <lineage>
        <taxon>Bacteria</taxon>
        <taxon>Bacillati</taxon>
        <taxon>Bacillota</taxon>
        <taxon>Bacilli</taxon>
        <taxon>Bacillales</taxon>
        <taxon>Caryophanaceae</taxon>
        <taxon>Sporosarcina</taxon>
    </lineage>
</organism>
<gene>
    <name evidence="3" type="ORF">SporoS204_06245</name>
</gene>
<evidence type="ECO:0000256" key="1">
    <source>
        <dbReference type="SAM" id="Phobius"/>
    </source>
</evidence>
<sequence length="360" mass="41211">MKRSVSKQQFTFLQQEFSFLQQQGKMKEADANEMLSLYEAKGSTNFVRILLAFGAILVGVGILSFIAGNWAGLTPFFKFGLIVAGMILAYFAGYKLERDYERTSRSMYYIGAAIFGAGIFLIGQSFHLQHTVYTDFLLWGIGILPLAYYLKDQLLAVFASAFFTIYSFSAFTAYAVGSFDPFWLFLLIPLLFWMNEMRFGRKSSLFVMNVLLSVAFIVNMLEFFHVDEWISVLIVFVLGVLLALAPLKHYRTESSWAGSVLFGITGIMLTFPFIWEDLRFGDSAPYIFTAVFVILLLYLLKKNSLPAILITCALIYRYYTDISYNFMPKSLFFIIGGLLLIGFGFWFEKSRRETVKRHEE</sequence>
<feature type="transmembrane region" description="Helical" evidence="1">
    <location>
        <begin position="76"/>
        <end position="94"/>
    </location>
</feature>
<feature type="transmembrane region" description="Helical" evidence="1">
    <location>
        <begin position="307"/>
        <end position="324"/>
    </location>
</feature>